<proteinExistence type="predicted"/>
<dbReference type="Gene3D" id="3.90.550.10">
    <property type="entry name" value="Spore Coat Polysaccharide Biosynthesis Protein SpsA, Chain A"/>
    <property type="match status" value="1"/>
</dbReference>
<dbReference type="SUPFAM" id="SSF53448">
    <property type="entry name" value="Nucleotide-diphospho-sugar transferases"/>
    <property type="match status" value="1"/>
</dbReference>
<keyword evidence="3" id="KW-1185">Reference proteome</keyword>
<reference evidence="2 3" key="1">
    <citation type="submission" date="2016-11" db="EMBL/GenBank/DDBJ databases">
        <title>Study of marine rhodopsin-containing bacteria.</title>
        <authorList>
            <person name="Yoshizawa S."/>
            <person name="Kumagai Y."/>
            <person name="Kogure K."/>
        </authorList>
    </citation>
    <scope>NUCLEOTIDE SEQUENCE [LARGE SCALE GENOMIC DNA]</scope>
    <source>
        <strain evidence="2 3">SAORIC-28</strain>
    </source>
</reference>
<evidence type="ECO:0000313" key="2">
    <source>
        <dbReference type="EMBL" id="PAP75963.1"/>
    </source>
</evidence>
<feature type="domain" description="Glycosyltransferase 2-like" evidence="1">
    <location>
        <begin position="6"/>
        <end position="144"/>
    </location>
</feature>
<organism evidence="2 3">
    <name type="scientific">Rubrivirga marina</name>
    <dbReference type="NCBI Taxonomy" id="1196024"/>
    <lineage>
        <taxon>Bacteria</taxon>
        <taxon>Pseudomonadati</taxon>
        <taxon>Rhodothermota</taxon>
        <taxon>Rhodothermia</taxon>
        <taxon>Rhodothermales</taxon>
        <taxon>Rubricoccaceae</taxon>
        <taxon>Rubrivirga</taxon>
    </lineage>
</organism>
<comment type="caution">
    <text evidence="2">The sequence shown here is derived from an EMBL/GenBank/DDBJ whole genome shotgun (WGS) entry which is preliminary data.</text>
</comment>
<dbReference type="InterPro" id="IPR050834">
    <property type="entry name" value="Glycosyltransf_2"/>
</dbReference>
<dbReference type="PANTHER" id="PTHR43685">
    <property type="entry name" value="GLYCOSYLTRANSFERASE"/>
    <property type="match status" value="1"/>
</dbReference>
<accession>A0A271IXL6</accession>
<dbReference type="Proteomes" id="UP000216339">
    <property type="component" value="Unassembled WGS sequence"/>
</dbReference>
<dbReference type="PANTHER" id="PTHR43685:SF2">
    <property type="entry name" value="GLYCOSYLTRANSFERASE 2-LIKE DOMAIN-CONTAINING PROTEIN"/>
    <property type="match status" value="1"/>
</dbReference>
<name>A0A271IXL6_9BACT</name>
<evidence type="ECO:0000313" key="3">
    <source>
        <dbReference type="Proteomes" id="UP000216339"/>
    </source>
</evidence>
<gene>
    <name evidence="2" type="ORF">BSZ37_05670</name>
</gene>
<sequence length="316" mass="34458">MSVRVSVIVPAYNVEPYLRRAVTSALGQTEPSVEILVVDDGSTDGTLAVARSLEGPRVRVFESEGNLGPSAARNRAIEAAQGEWVAVLDADDWYAPVRLARLLAVAYEEAADLVIDDQHIVADGDDRPFTTQFETSGTPLTERQIVDPVAFVRSNRPGFGSLRYGSGKALMRRAFLDAHVLRYDERVRGVEDSVLYVRCLARGARFVVVPEAYYYRRKREGSITAGLIRMIENDVDVNALVLEEPEIQAVPELAEALRERLAEARSHLAYQRLLAAARSGAFGEAVAVAAGHPAVVPFGVRKLAHRLVGPGRLGAD</sequence>
<dbReference type="AlphaFoldDB" id="A0A271IXL6"/>
<protein>
    <recommendedName>
        <fullName evidence="1">Glycosyltransferase 2-like domain-containing protein</fullName>
    </recommendedName>
</protein>
<evidence type="ECO:0000259" key="1">
    <source>
        <dbReference type="Pfam" id="PF00535"/>
    </source>
</evidence>
<dbReference type="Pfam" id="PF00535">
    <property type="entry name" value="Glycos_transf_2"/>
    <property type="match status" value="1"/>
</dbReference>
<dbReference type="OrthoDB" id="6307329at2"/>
<dbReference type="RefSeq" id="WP_095509607.1">
    <property type="nucleotide sequence ID" value="NZ_MQWD01000001.1"/>
</dbReference>
<dbReference type="InterPro" id="IPR001173">
    <property type="entry name" value="Glyco_trans_2-like"/>
</dbReference>
<dbReference type="InterPro" id="IPR029044">
    <property type="entry name" value="Nucleotide-diphossugar_trans"/>
</dbReference>
<dbReference type="CDD" id="cd00761">
    <property type="entry name" value="Glyco_tranf_GTA_type"/>
    <property type="match status" value="1"/>
</dbReference>
<dbReference type="EMBL" id="MQWD01000001">
    <property type="protein sequence ID" value="PAP75963.1"/>
    <property type="molecule type" value="Genomic_DNA"/>
</dbReference>